<dbReference type="InterPro" id="IPR016024">
    <property type="entry name" value="ARM-type_fold"/>
</dbReference>
<dbReference type="Gene3D" id="1.25.10.10">
    <property type="entry name" value="Leucine-rich Repeat Variant"/>
    <property type="match status" value="1"/>
</dbReference>
<proteinExistence type="predicted"/>
<dbReference type="SUPFAM" id="SSF48371">
    <property type="entry name" value="ARM repeat"/>
    <property type="match status" value="1"/>
</dbReference>
<reference evidence="1 2" key="1">
    <citation type="submission" date="2017-07" db="EMBL/GenBank/DDBJ databases">
        <authorList>
            <person name="Talla V."/>
            <person name="Backstrom N."/>
        </authorList>
    </citation>
    <scope>NUCLEOTIDE SEQUENCE [LARGE SCALE GENOMIC DNA]</scope>
</reference>
<dbReference type="Proteomes" id="UP000324832">
    <property type="component" value="Unassembled WGS sequence"/>
</dbReference>
<accession>A0A5E4QPT9</accession>
<dbReference type="AlphaFoldDB" id="A0A5E4QPT9"/>
<keyword evidence="2" id="KW-1185">Reference proteome</keyword>
<evidence type="ECO:0000313" key="1">
    <source>
        <dbReference type="EMBL" id="VVC99672.1"/>
    </source>
</evidence>
<evidence type="ECO:0000313" key="2">
    <source>
        <dbReference type="Proteomes" id="UP000324832"/>
    </source>
</evidence>
<gene>
    <name evidence="1" type="ORF">LSINAPIS_LOCUS10501</name>
</gene>
<protein>
    <submittedName>
        <fullName evidence="1">Uncharacterized protein</fullName>
    </submittedName>
</protein>
<dbReference type="InterPro" id="IPR011989">
    <property type="entry name" value="ARM-like"/>
</dbReference>
<sequence>MDNWENVIEEYKNCNDITNLLKHAEQILHEELASFEIEWMVSCLLKEPVDLLRIINSKHREVECSKLIADSLKLLTDAVDKYSAFLEQYYEDIVQVCVLPHYSVPRQHALSCLSVVSKHSPLAAHDFLRHLASLEQASVCLAPLATLVGTICEYHPDVVVDEISKVWRVFLNLLDSNKLSSSARGAVLAGAGGVLRHFSEDLPTTELRTFGAHVLSASHLPRCRQVCIRLLSEHSDVFGSQACSDERVRGALWEAVRAGDAQRAEHAQRALLALYVALTGTSDTVRVQVRYTSVLIL</sequence>
<name>A0A5E4QPT9_9NEOP</name>
<dbReference type="EMBL" id="FZQP02004256">
    <property type="protein sequence ID" value="VVC99672.1"/>
    <property type="molecule type" value="Genomic_DNA"/>
</dbReference>
<organism evidence="1 2">
    <name type="scientific">Leptidea sinapis</name>
    <dbReference type="NCBI Taxonomy" id="189913"/>
    <lineage>
        <taxon>Eukaryota</taxon>
        <taxon>Metazoa</taxon>
        <taxon>Ecdysozoa</taxon>
        <taxon>Arthropoda</taxon>
        <taxon>Hexapoda</taxon>
        <taxon>Insecta</taxon>
        <taxon>Pterygota</taxon>
        <taxon>Neoptera</taxon>
        <taxon>Endopterygota</taxon>
        <taxon>Lepidoptera</taxon>
        <taxon>Glossata</taxon>
        <taxon>Ditrysia</taxon>
        <taxon>Papilionoidea</taxon>
        <taxon>Pieridae</taxon>
        <taxon>Dismorphiinae</taxon>
        <taxon>Leptidea</taxon>
    </lineage>
</organism>